<comment type="catalytic activity">
    <reaction evidence="1">
        <text>S-ubiquitinyl-[E2 ubiquitin-conjugating enzyme]-L-cysteine + [acceptor protein]-L-lysine = [E2 ubiquitin-conjugating enzyme]-L-cysteine + N(6)-ubiquitinyl-[acceptor protein]-L-lysine.</text>
        <dbReference type="EC" id="2.3.2.27"/>
    </reaction>
</comment>
<evidence type="ECO:0000256" key="2">
    <source>
        <dbReference type="ARBA" id="ARBA00004906"/>
    </source>
</evidence>
<dbReference type="Pfam" id="PF25368">
    <property type="entry name" value="PUB10_N"/>
    <property type="match status" value="1"/>
</dbReference>
<protein>
    <recommendedName>
        <fullName evidence="3">RING-type E3 ubiquitin transferase</fullName>
        <ecNumber evidence="3">2.3.2.27</ecNumber>
    </recommendedName>
</protein>
<dbReference type="InterPro" id="IPR045210">
    <property type="entry name" value="RING-Ubox_PUB"/>
</dbReference>
<feature type="repeat" description="ARM" evidence="7">
    <location>
        <begin position="419"/>
        <end position="461"/>
    </location>
</feature>
<dbReference type="OrthoDB" id="10064100at2759"/>
<dbReference type="PANTHER" id="PTHR23315:SF307">
    <property type="entry name" value="U-BOX DOMAIN-CONTAINING PROTEIN 19"/>
    <property type="match status" value="1"/>
</dbReference>
<organism evidence="9 10">
    <name type="scientific">Coptis chinensis</name>
    <dbReference type="NCBI Taxonomy" id="261450"/>
    <lineage>
        <taxon>Eukaryota</taxon>
        <taxon>Viridiplantae</taxon>
        <taxon>Streptophyta</taxon>
        <taxon>Embryophyta</taxon>
        <taxon>Tracheophyta</taxon>
        <taxon>Spermatophyta</taxon>
        <taxon>Magnoliopsida</taxon>
        <taxon>Ranunculales</taxon>
        <taxon>Ranunculaceae</taxon>
        <taxon>Coptidoideae</taxon>
        <taxon>Coptis</taxon>
    </lineage>
</organism>
<dbReference type="FunFam" id="1.25.10.10:FF:000485">
    <property type="entry name" value="RING-type E3 ubiquitin transferase"/>
    <property type="match status" value="1"/>
</dbReference>
<evidence type="ECO:0000256" key="4">
    <source>
        <dbReference type="ARBA" id="ARBA00022679"/>
    </source>
</evidence>
<dbReference type="EMBL" id="JADFTS010000001">
    <property type="protein sequence ID" value="KAF9624598.1"/>
    <property type="molecule type" value="Genomic_DNA"/>
</dbReference>
<dbReference type="InterPro" id="IPR011989">
    <property type="entry name" value="ARM-like"/>
</dbReference>
<gene>
    <name evidence="9" type="ORF">IFM89_012020</name>
</gene>
<evidence type="ECO:0000313" key="10">
    <source>
        <dbReference type="Proteomes" id="UP000631114"/>
    </source>
</evidence>
<dbReference type="SUPFAM" id="SSF57850">
    <property type="entry name" value="RING/U-box"/>
    <property type="match status" value="1"/>
</dbReference>
<dbReference type="InterPro" id="IPR058678">
    <property type="entry name" value="ARM_PUB"/>
</dbReference>
<comment type="caution">
    <text evidence="9">The sequence shown here is derived from an EMBL/GenBank/DDBJ whole genome shotgun (WGS) entry which is preliminary data.</text>
</comment>
<evidence type="ECO:0000256" key="7">
    <source>
        <dbReference type="PROSITE-ProRule" id="PRU00259"/>
    </source>
</evidence>
<dbReference type="InterPro" id="IPR000225">
    <property type="entry name" value="Armadillo"/>
</dbReference>
<dbReference type="SMART" id="SM00185">
    <property type="entry name" value="ARM"/>
    <property type="match status" value="4"/>
</dbReference>
<dbReference type="Gene3D" id="1.25.10.10">
    <property type="entry name" value="Leucine-rich Repeat Variant"/>
    <property type="match status" value="1"/>
</dbReference>
<evidence type="ECO:0000259" key="8">
    <source>
        <dbReference type="PROSITE" id="PS51698"/>
    </source>
</evidence>
<dbReference type="AlphaFoldDB" id="A0A835IZW5"/>
<evidence type="ECO:0000313" key="9">
    <source>
        <dbReference type="EMBL" id="KAF9624598.1"/>
    </source>
</evidence>
<dbReference type="PANTHER" id="PTHR23315">
    <property type="entry name" value="U BOX DOMAIN-CONTAINING"/>
    <property type="match status" value="1"/>
</dbReference>
<evidence type="ECO:0000256" key="1">
    <source>
        <dbReference type="ARBA" id="ARBA00000900"/>
    </source>
</evidence>
<dbReference type="SMART" id="SM00504">
    <property type="entry name" value="Ubox"/>
    <property type="match status" value="1"/>
</dbReference>
<dbReference type="CDD" id="cd16664">
    <property type="entry name" value="RING-Ubox_PUB"/>
    <property type="match status" value="1"/>
</dbReference>
<keyword evidence="6" id="KW-0833">Ubl conjugation pathway</keyword>
<dbReference type="SUPFAM" id="SSF48371">
    <property type="entry name" value="ARM repeat"/>
    <property type="match status" value="1"/>
</dbReference>
<dbReference type="EC" id="2.3.2.27" evidence="3"/>
<feature type="domain" description="U-box" evidence="8">
    <location>
        <begin position="275"/>
        <end position="349"/>
    </location>
</feature>
<dbReference type="InterPro" id="IPR003613">
    <property type="entry name" value="Ubox_domain"/>
</dbReference>
<evidence type="ECO:0000256" key="5">
    <source>
        <dbReference type="ARBA" id="ARBA00022737"/>
    </source>
</evidence>
<dbReference type="InterPro" id="IPR016024">
    <property type="entry name" value="ARM-type_fold"/>
</dbReference>
<dbReference type="UniPathway" id="UPA00143"/>
<dbReference type="Pfam" id="PF25598">
    <property type="entry name" value="ARM_PUB"/>
    <property type="match status" value="1"/>
</dbReference>
<dbReference type="InterPro" id="IPR013083">
    <property type="entry name" value="Znf_RING/FYVE/PHD"/>
</dbReference>
<name>A0A835IZW5_9MAGN</name>
<dbReference type="GO" id="GO:0016567">
    <property type="term" value="P:protein ubiquitination"/>
    <property type="evidence" value="ECO:0007669"/>
    <property type="project" value="UniProtKB-UniPathway"/>
</dbReference>
<comment type="pathway">
    <text evidence="2">Protein modification; protein ubiquitination.</text>
</comment>
<evidence type="ECO:0000256" key="6">
    <source>
        <dbReference type="ARBA" id="ARBA00022786"/>
    </source>
</evidence>
<keyword evidence="10" id="KW-1185">Reference proteome</keyword>
<dbReference type="FunFam" id="3.30.40.10:FF:000442">
    <property type="entry name" value="RING-type E3 ubiquitin transferase"/>
    <property type="match status" value="1"/>
</dbReference>
<dbReference type="InterPro" id="IPR057623">
    <property type="entry name" value="PUB12-19-like_N"/>
</dbReference>
<proteinExistence type="predicted"/>
<sequence length="727" mass="80459">MNRKLDHSERRILTFSAIHPCQNIAPMTLVASLISLARNICAYRPKFFVTHKRNIREIIRQVGILLIFLEEIHERKSVLPHSLVVCFFELHLAFQKLGYLLEDCTREGARLWILIKCRRISAELQVLINAVATSLDVLPLNSLDVSVEVKELIELVAKQAQRAKFEVDPDDERTMADVASSLMKFENKIAPDPLQLQGVINYLEIRSWSECNKEIKFLDEEISIGSLNGEEKEVALLSSLMGFVCYCRGVVFDATDNRSMDRTDSRYEGEDLSCLNPEDFRCPISLEIMMDPVTIATGQTYERSSIQKWLKAGNHTCPKTGEKLTSTALVPNSALQNVIRQYCSNSGILIAEPGHKSRDITRTIYAGSPAAAGAMRLLAEYLTYRLAVGTSEDKNKAANDIRLLAKSSIFNRSCFLEAGTIPYLLHLLCSMDSNSQENAIAALLNLSKHSKSKEVIVENGGAVLIVDVLAHGLKMESRQLAAASLFYLSSVEEYRQLIGEIPEAIEALVALIREGTPRGKKNAVVAIFGLILFHENHRRVLEAGVVPLLVDILAGSERTDLVTDSLAVLASLVESHDGTMAILCNSALAVLIEILHSSTSRTAKEYCVSILLSLCINGGLEVVSLLHKNSSLMASLYSLLMEGSSRASKKSSTILSILHEFNNRNSSGMSSLAREQERYVQVRNDGCPGIFSPTLIYSATAVVERFTVIECYVHVIFPTIQGLVPEK</sequence>
<accession>A0A835IZW5</accession>
<reference evidence="9 10" key="1">
    <citation type="submission" date="2020-10" db="EMBL/GenBank/DDBJ databases">
        <title>The Coptis chinensis genome and diversification of protoberbering-type alkaloids.</title>
        <authorList>
            <person name="Wang B."/>
            <person name="Shu S."/>
            <person name="Song C."/>
            <person name="Liu Y."/>
        </authorList>
    </citation>
    <scope>NUCLEOTIDE SEQUENCE [LARGE SCALE GENOMIC DNA]</scope>
    <source>
        <strain evidence="9">HL-2020</strain>
        <tissue evidence="9">Leaf</tissue>
    </source>
</reference>
<dbReference type="Proteomes" id="UP000631114">
    <property type="component" value="Unassembled WGS sequence"/>
</dbReference>
<keyword evidence="4" id="KW-0808">Transferase</keyword>
<dbReference type="PROSITE" id="PS50176">
    <property type="entry name" value="ARM_REPEAT"/>
    <property type="match status" value="2"/>
</dbReference>
<keyword evidence="5" id="KW-0677">Repeat</keyword>
<dbReference type="Gene3D" id="3.30.40.10">
    <property type="entry name" value="Zinc/RING finger domain, C3HC4 (zinc finger)"/>
    <property type="match status" value="1"/>
</dbReference>
<dbReference type="GO" id="GO:0061630">
    <property type="term" value="F:ubiquitin protein ligase activity"/>
    <property type="evidence" value="ECO:0007669"/>
    <property type="project" value="UniProtKB-EC"/>
</dbReference>
<dbReference type="GO" id="GO:0010029">
    <property type="term" value="P:regulation of seed germination"/>
    <property type="evidence" value="ECO:0007669"/>
    <property type="project" value="UniProtKB-ARBA"/>
</dbReference>
<evidence type="ECO:0000256" key="3">
    <source>
        <dbReference type="ARBA" id="ARBA00012483"/>
    </source>
</evidence>
<dbReference type="PROSITE" id="PS51698">
    <property type="entry name" value="U_BOX"/>
    <property type="match status" value="1"/>
</dbReference>
<feature type="repeat" description="ARM" evidence="7">
    <location>
        <begin position="544"/>
        <end position="587"/>
    </location>
</feature>
<dbReference type="Pfam" id="PF04564">
    <property type="entry name" value="U-box"/>
    <property type="match status" value="1"/>
</dbReference>